<keyword evidence="5" id="KW-1185">Reference proteome</keyword>
<evidence type="ECO:0000313" key="4">
    <source>
        <dbReference type="EMBL" id="AWW42251.1"/>
    </source>
</evidence>
<evidence type="ECO:0000313" key="5">
    <source>
        <dbReference type="Proteomes" id="UP000249616"/>
    </source>
</evidence>
<dbReference type="PANTHER" id="PTHR10491">
    <property type="entry name" value="DTDP-4-DEHYDRORHAMNOSE REDUCTASE"/>
    <property type="match status" value="1"/>
</dbReference>
<dbReference type="Proteomes" id="UP000249616">
    <property type="component" value="Chromosome"/>
</dbReference>
<comment type="pathway">
    <text evidence="2">Carbohydrate biosynthesis; dTDP-L-rhamnose biosynthesis.</text>
</comment>
<dbReference type="Pfam" id="PF04321">
    <property type="entry name" value="RmlD_sub_bind"/>
    <property type="match status" value="1"/>
</dbReference>
<keyword evidence="2 4" id="KW-0560">Oxidoreductase</keyword>
<reference evidence="4 5" key="1">
    <citation type="journal article" date="2019" name="Int. J. Syst. Evol. Microbiol.">
        <title>Streptomyces cadmiisoli sp. nov., a novel actinomycete isolated from cadmium-contaminated soil.</title>
        <authorList>
            <person name="Li K."/>
            <person name="Tang X."/>
            <person name="Zhao J."/>
            <person name="Guo Y."/>
            <person name="Tang Y."/>
            <person name="Gao J."/>
        </authorList>
    </citation>
    <scope>NUCLEOTIDE SEQUENCE [LARGE SCALE GENOMIC DNA]</scope>
    <source>
        <strain evidence="4 5">ZFG47</strain>
    </source>
</reference>
<dbReference type="NCBIfam" id="TIGR01214">
    <property type="entry name" value="rmlD"/>
    <property type="match status" value="1"/>
</dbReference>
<accession>A0A2Z4JAU0</accession>
<dbReference type="EMBL" id="CP030073">
    <property type="protein sequence ID" value="AWW42251.1"/>
    <property type="molecule type" value="Genomic_DNA"/>
</dbReference>
<dbReference type="EC" id="1.1.1.133" evidence="2"/>
<dbReference type="GO" id="GO:0019305">
    <property type="term" value="P:dTDP-rhamnose biosynthetic process"/>
    <property type="evidence" value="ECO:0007669"/>
    <property type="project" value="UniProtKB-UniPathway"/>
</dbReference>
<gene>
    <name evidence="4" type="primary">rfbD</name>
    <name evidence="4" type="ORF">DN051_04195</name>
</gene>
<dbReference type="GO" id="GO:0008831">
    <property type="term" value="F:dTDP-4-dehydrorhamnose reductase activity"/>
    <property type="evidence" value="ECO:0007669"/>
    <property type="project" value="UniProtKB-EC"/>
</dbReference>
<dbReference type="UniPathway" id="UPA00124"/>
<dbReference type="AlphaFoldDB" id="A0A2Z4JAU0"/>
<proteinExistence type="inferred from homology"/>
<feature type="domain" description="RmlD-like substrate binding" evidence="3">
    <location>
        <begin position="1"/>
        <end position="275"/>
    </location>
</feature>
<dbReference type="Gene3D" id="3.40.50.720">
    <property type="entry name" value="NAD(P)-binding Rossmann-like Domain"/>
    <property type="match status" value="1"/>
</dbReference>
<protein>
    <recommendedName>
        <fullName evidence="2">dTDP-4-dehydrorhamnose reductase</fullName>
        <ecNumber evidence="2">1.1.1.133</ecNumber>
    </recommendedName>
</protein>
<sequence>MLGRDLLARLAVGGEPTTGLDRAALDITDAEAVRGALETYRPAVVVNAAAWTAVDDAETYEDRALEVNGTGPGTLAQACRDSGAVLLQISTDYVFAGDAATPYAEDAPIAPLNAYGRTKAAGERAVLRTLPDTGYVVRTAWLYGAGGKNFVRTMTELAATDRSLDVVGDQRGQPTWTVDLADRLVRLGAAAVAGTAPAGVYHATSSGETTWCGLAHEIFALLGADPGRVRPTTSEAYRRPALRPAYSVLGHERWRAAGIAPIRDWREALAEAIPALVEAETPARS</sequence>
<organism evidence="4 5">
    <name type="scientific">Streptomyces cadmiisoli</name>
    <dbReference type="NCBI Taxonomy" id="2184053"/>
    <lineage>
        <taxon>Bacteria</taxon>
        <taxon>Bacillati</taxon>
        <taxon>Actinomycetota</taxon>
        <taxon>Actinomycetes</taxon>
        <taxon>Kitasatosporales</taxon>
        <taxon>Streptomycetaceae</taxon>
        <taxon>Streptomyces</taxon>
        <taxon>Streptomyces aurantiacus group</taxon>
    </lineage>
</organism>
<dbReference type="InterPro" id="IPR036291">
    <property type="entry name" value="NAD(P)-bd_dom_sf"/>
</dbReference>
<evidence type="ECO:0000259" key="3">
    <source>
        <dbReference type="Pfam" id="PF04321"/>
    </source>
</evidence>
<dbReference type="CDD" id="cd05254">
    <property type="entry name" value="dTDP_HR_like_SDR_e"/>
    <property type="match status" value="1"/>
</dbReference>
<dbReference type="SUPFAM" id="SSF51735">
    <property type="entry name" value="NAD(P)-binding Rossmann-fold domains"/>
    <property type="match status" value="1"/>
</dbReference>
<dbReference type="InterPro" id="IPR029903">
    <property type="entry name" value="RmlD-like-bd"/>
</dbReference>
<dbReference type="Gene3D" id="3.90.25.10">
    <property type="entry name" value="UDP-galactose 4-epimerase, domain 1"/>
    <property type="match status" value="1"/>
</dbReference>
<dbReference type="RefSeq" id="WP_112442044.1">
    <property type="nucleotide sequence ID" value="NZ_CP030073.1"/>
</dbReference>
<dbReference type="InterPro" id="IPR005913">
    <property type="entry name" value="dTDP_dehydrorham_reduct"/>
</dbReference>
<dbReference type="PANTHER" id="PTHR10491:SF4">
    <property type="entry name" value="METHIONINE ADENOSYLTRANSFERASE 2 SUBUNIT BETA"/>
    <property type="match status" value="1"/>
</dbReference>
<evidence type="ECO:0000256" key="1">
    <source>
        <dbReference type="ARBA" id="ARBA00010944"/>
    </source>
</evidence>
<keyword evidence="2" id="KW-0521">NADP</keyword>
<dbReference type="KEGG" id="scad:DN051_04195"/>
<name>A0A2Z4JAU0_9ACTN</name>
<evidence type="ECO:0000256" key="2">
    <source>
        <dbReference type="RuleBase" id="RU364082"/>
    </source>
</evidence>
<comment type="function">
    <text evidence="2">Catalyzes the reduction of dTDP-6-deoxy-L-lyxo-4-hexulose to yield dTDP-L-rhamnose.</text>
</comment>
<comment type="similarity">
    <text evidence="1 2">Belongs to the dTDP-4-dehydrorhamnose reductase family.</text>
</comment>
<dbReference type="GO" id="GO:0005829">
    <property type="term" value="C:cytosol"/>
    <property type="evidence" value="ECO:0007669"/>
    <property type="project" value="TreeGrafter"/>
</dbReference>